<name>A0ABT1ZLG1_9BURK</name>
<gene>
    <name evidence="2" type="ORF">NX784_04010</name>
</gene>
<accession>A0ABT1ZLG1</accession>
<dbReference type="SUPFAM" id="SSF54427">
    <property type="entry name" value="NTF2-like"/>
    <property type="match status" value="1"/>
</dbReference>
<dbReference type="InterPro" id="IPR032710">
    <property type="entry name" value="NTF2-like_dom_sf"/>
</dbReference>
<sequence>MQDDFDAFMRQRIAASDAFVGGDYGPLGAISTNRPPATIFGPKGDCVQGPDAVNAANRAGAAQFGPGGENRFEVLHSAVDGDLAYWAGIQRSVVNVKGQPHPVPMDLRVTEVFRREEGAWKLVHRHADKLAGDH</sequence>
<dbReference type="Gene3D" id="3.10.450.50">
    <property type="match status" value="1"/>
</dbReference>
<keyword evidence="3" id="KW-1185">Reference proteome</keyword>
<dbReference type="RefSeq" id="WP_258815401.1">
    <property type="nucleotide sequence ID" value="NZ_JANUGW010000002.1"/>
</dbReference>
<protein>
    <submittedName>
        <fullName evidence="2">DUF4440 domain-containing protein</fullName>
    </submittedName>
</protein>
<reference evidence="2 3" key="1">
    <citation type="submission" date="2022-08" db="EMBL/GenBank/DDBJ databases">
        <title>Reclassification of Massilia species as members of the genera Telluria, Duganella, Pseudoduganella, Mokoshia gen. nov. and Zemynaea gen. nov. using orthogonal and non-orthogonal genome-based approaches.</title>
        <authorList>
            <person name="Bowman J.P."/>
        </authorList>
    </citation>
    <scope>NUCLEOTIDE SEQUENCE [LARGE SCALE GENOMIC DNA]</scope>
    <source>
        <strain evidence="2 3">JCM 31316</strain>
    </source>
</reference>
<evidence type="ECO:0000313" key="3">
    <source>
        <dbReference type="Proteomes" id="UP001204151"/>
    </source>
</evidence>
<organism evidence="2 3">
    <name type="scientific">Massilia pinisoli</name>
    <dbReference type="NCBI Taxonomy" id="1772194"/>
    <lineage>
        <taxon>Bacteria</taxon>
        <taxon>Pseudomonadati</taxon>
        <taxon>Pseudomonadota</taxon>
        <taxon>Betaproteobacteria</taxon>
        <taxon>Burkholderiales</taxon>
        <taxon>Oxalobacteraceae</taxon>
        <taxon>Telluria group</taxon>
        <taxon>Massilia</taxon>
    </lineage>
</organism>
<dbReference type="Pfam" id="PF13474">
    <property type="entry name" value="SnoaL_3"/>
    <property type="match status" value="1"/>
</dbReference>
<comment type="caution">
    <text evidence="2">The sequence shown here is derived from an EMBL/GenBank/DDBJ whole genome shotgun (WGS) entry which is preliminary data.</text>
</comment>
<dbReference type="InterPro" id="IPR037401">
    <property type="entry name" value="SnoaL-like"/>
</dbReference>
<evidence type="ECO:0000259" key="1">
    <source>
        <dbReference type="Pfam" id="PF13474"/>
    </source>
</evidence>
<evidence type="ECO:0000313" key="2">
    <source>
        <dbReference type="EMBL" id="MCS0580750.1"/>
    </source>
</evidence>
<dbReference type="Proteomes" id="UP001204151">
    <property type="component" value="Unassembled WGS sequence"/>
</dbReference>
<proteinExistence type="predicted"/>
<dbReference type="EMBL" id="JANUGW010000002">
    <property type="protein sequence ID" value="MCS0580750.1"/>
    <property type="molecule type" value="Genomic_DNA"/>
</dbReference>
<feature type="domain" description="SnoaL-like" evidence="1">
    <location>
        <begin position="29"/>
        <end position="127"/>
    </location>
</feature>